<keyword evidence="1" id="KW-0175">Coiled coil</keyword>
<name>A0A9P7RTB1_9AGAR</name>
<dbReference type="GeneID" id="66080119"/>
<organism evidence="3 4">
    <name type="scientific">Marasmius oreades</name>
    <name type="common">fairy-ring Marasmius</name>
    <dbReference type="NCBI Taxonomy" id="181124"/>
    <lineage>
        <taxon>Eukaryota</taxon>
        <taxon>Fungi</taxon>
        <taxon>Dikarya</taxon>
        <taxon>Basidiomycota</taxon>
        <taxon>Agaricomycotina</taxon>
        <taxon>Agaricomycetes</taxon>
        <taxon>Agaricomycetidae</taxon>
        <taxon>Agaricales</taxon>
        <taxon>Marasmiineae</taxon>
        <taxon>Marasmiaceae</taxon>
        <taxon>Marasmius</taxon>
    </lineage>
</organism>
<dbReference type="RefSeq" id="XP_043005824.1">
    <property type="nucleotide sequence ID" value="XM_043156040.1"/>
</dbReference>
<dbReference type="Gene3D" id="3.40.50.300">
    <property type="entry name" value="P-loop containing nucleotide triphosphate hydrolases"/>
    <property type="match status" value="1"/>
</dbReference>
<dbReference type="AlphaFoldDB" id="A0A9P7RTB1"/>
<proteinExistence type="predicted"/>
<evidence type="ECO:0000256" key="1">
    <source>
        <dbReference type="SAM" id="Coils"/>
    </source>
</evidence>
<keyword evidence="4" id="KW-1185">Reference proteome</keyword>
<dbReference type="PANTHER" id="PTHR32046:SF11">
    <property type="entry name" value="IMMUNE-ASSOCIATED NUCLEOTIDE-BINDING PROTEIN 10-LIKE"/>
    <property type="match status" value="1"/>
</dbReference>
<reference evidence="3" key="1">
    <citation type="journal article" date="2021" name="Genome Biol. Evol.">
        <title>The assembled and annotated genome of the fairy-ring fungus Marasmius oreades.</title>
        <authorList>
            <person name="Hiltunen M."/>
            <person name="Ament-Velasquez S.L."/>
            <person name="Johannesson H."/>
        </authorList>
    </citation>
    <scope>NUCLEOTIDE SEQUENCE</scope>
    <source>
        <strain evidence="3">03SP1</strain>
    </source>
</reference>
<sequence>MVYLGTEAAATGRRFVSLKDIPEGRSTTVNFSRFQSQRQTRVLLKDERHVAIAVVGATGSGKTTFINQASGANLLVGMGLQSCTASVQVAPPFELAGYLVTLIDTPGFDDTTRNDADILRTIAEFLAREHGRTLAGILYLHRISDKRMSGISRRNFNVFKQLCGDDTLKNVVIVSNMWGQVDEDVGDAREQELTTNDTFLKPALDKGAKMVRHDNTPMNARAILRHLVGMKPLPLRIQTEMVREHKDVWQTAAGEEAVGPELTAQNKKHVAEVARFQRYMEEEMSLRDEDNRNKVREESQRFHVEINQVRENGERLAAQLDAEKQQMERRMEEEEQVAEREAERQRAEITNLHQMLHDQANASSTQREDLQRQLNDAVRHYQQRNNGGCNIM</sequence>
<gene>
    <name evidence="3" type="ORF">E1B28_011044</name>
</gene>
<comment type="caution">
    <text evidence="3">The sequence shown here is derived from an EMBL/GenBank/DDBJ whole genome shotgun (WGS) entry which is preliminary data.</text>
</comment>
<dbReference type="Proteomes" id="UP001049176">
    <property type="component" value="Chromosome 7"/>
</dbReference>
<feature type="domain" description="G" evidence="2">
    <location>
        <begin position="52"/>
        <end position="130"/>
    </location>
</feature>
<dbReference type="InterPro" id="IPR006073">
    <property type="entry name" value="GTP-bd"/>
</dbReference>
<dbReference type="GO" id="GO:0005525">
    <property type="term" value="F:GTP binding"/>
    <property type="evidence" value="ECO:0007669"/>
    <property type="project" value="InterPro"/>
</dbReference>
<dbReference type="KEGG" id="more:E1B28_011044"/>
<dbReference type="SUPFAM" id="SSF52540">
    <property type="entry name" value="P-loop containing nucleoside triphosphate hydrolases"/>
    <property type="match status" value="1"/>
</dbReference>
<dbReference type="OrthoDB" id="8954335at2759"/>
<evidence type="ECO:0000313" key="4">
    <source>
        <dbReference type="Proteomes" id="UP001049176"/>
    </source>
</evidence>
<accession>A0A9P7RTB1</accession>
<dbReference type="EMBL" id="CM032187">
    <property type="protein sequence ID" value="KAG7089354.1"/>
    <property type="molecule type" value="Genomic_DNA"/>
</dbReference>
<dbReference type="InterPro" id="IPR027417">
    <property type="entry name" value="P-loop_NTPase"/>
</dbReference>
<evidence type="ECO:0000313" key="3">
    <source>
        <dbReference type="EMBL" id="KAG7089354.1"/>
    </source>
</evidence>
<protein>
    <recommendedName>
        <fullName evidence="2">G domain-containing protein</fullName>
    </recommendedName>
</protein>
<evidence type="ECO:0000259" key="2">
    <source>
        <dbReference type="Pfam" id="PF01926"/>
    </source>
</evidence>
<dbReference type="PANTHER" id="PTHR32046">
    <property type="entry name" value="G DOMAIN-CONTAINING PROTEIN"/>
    <property type="match status" value="1"/>
</dbReference>
<dbReference type="CDD" id="cd00882">
    <property type="entry name" value="Ras_like_GTPase"/>
    <property type="match status" value="1"/>
</dbReference>
<dbReference type="Pfam" id="PF01926">
    <property type="entry name" value="MMR_HSR1"/>
    <property type="match status" value="1"/>
</dbReference>
<feature type="coiled-coil region" evidence="1">
    <location>
        <begin position="306"/>
        <end position="355"/>
    </location>
</feature>